<dbReference type="EMBL" id="JACEFO010000500">
    <property type="protein sequence ID" value="KAF8768783.1"/>
    <property type="molecule type" value="Genomic_DNA"/>
</dbReference>
<dbReference type="AlphaFoldDB" id="A0A835KRB4"/>
<comment type="caution">
    <text evidence="1">The sequence shown here is derived from an EMBL/GenBank/DDBJ whole genome shotgun (WGS) entry which is preliminary data.</text>
</comment>
<protein>
    <recommendedName>
        <fullName evidence="3">No apical meristem-associated C-terminal domain-containing protein</fullName>
    </recommendedName>
</protein>
<evidence type="ECO:0000313" key="2">
    <source>
        <dbReference type="Proteomes" id="UP000636709"/>
    </source>
</evidence>
<sequence>MENLWCKREKADELKELKKKERNDERLAVESRRIEMKQEQEELELKRRMDDEKIMNMDLSAMSELQKKIYIGLQEEIIARRYSSGT</sequence>
<evidence type="ECO:0000313" key="1">
    <source>
        <dbReference type="EMBL" id="KAF8768783.1"/>
    </source>
</evidence>
<evidence type="ECO:0008006" key="3">
    <source>
        <dbReference type="Google" id="ProtNLM"/>
    </source>
</evidence>
<accession>A0A835KRB4</accession>
<reference evidence="1" key="1">
    <citation type="submission" date="2020-07" db="EMBL/GenBank/DDBJ databases">
        <title>Genome sequence and genetic diversity analysis of an under-domesticated orphan crop, white fonio (Digitaria exilis).</title>
        <authorList>
            <person name="Bennetzen J.L."/>
            <person name="Chen S."/>
            <person name="Ma X."/>
            <person name="Wang X."/>
            <person name="Yssel A.E.J."/>
            <person name="Chaluvadi S.R."/>
            <person name="Johnson M."/>
            <person name="Gangashetty P."/>
            <person name="Hamidou F."/>
            <person name="Sanogo M.D."/>
            <person name="Zwaenepoel A."/>
            <person name="Wallace J."/>
            <person name="Van De Peer Y."/>
            <person name="Van Deynze A."/>
        </authorList>
    </citation>
    <scope>NUCLEOTIDE SEQUENCE</scope>
    <source>
        <tissue evidence="1">Leaves</tissue>
    </source>
</reference>
<dbReference type="OrthoDB" id="696578at2759"/>
<gene>
    <name evidence="1" type="ORF">HU200_007343</name>
</gene>
<name>A0A835KRB4_9POAL</name>
<organism evidence="1 2">
    <name type="scientific">Digitaria exilis</name>
    <dbReference type="NCBI Taxonomy" id="1010633"/>
    <lineage>
        <taxon>Eukaryota</taxon>
        <taxon>Viridiplantae</taxon>
        <taxon>Streptophyta</taxon>
        <taxon>Embryophyta</taxon>
        <taxon>Tracheophyta</taxon>
        <taxon>Spermatophyta</taxon>
        <taxon>Magnoliopsida</taxon>
        <taxon>Liliopsida</taxon>
        <taxon>Poales</taxon>
        <taxon>Poaceae</taxon>
        <taxon>PACMAD clade</taxon>
        <taxon>Panicoideae</taxon>
        <taxon>Panicodae</taxon>
        <taxon>Paniceae</taxon>
        <taxon>Anthephorinae</taxon>
        <taxon>Digitaria</taxon>
    </lineage>
</organism>
<dbReference type="Proteomes" id="UP000636709">
    <property type="component" value="Unassembled WGS sequence"/>
</dbReference>
<proteinExistence type="predicted"/>
<keyword evidence="2" id="KW-1185">Reference proteome</keyword>